<gene>
    <name evidence="3" type="ORF">ACIPSN_16710</name>
</gene>
<dbReference type="EMBL" id="JBIXKD010000020">
    <property type="protein sequence ID" value="MFJ5322971.1"/>
    <property type="molecule type" value="Genomic_DNA"/>
</dbReference>
<evidence type="ECO:0000259" key="2">
    <source>
        <dbReference type="Pfam" id="PF01636"/>
    </source>
</evidence>
<proteinExistence type="inferred from homology"/>
<reference evidence="3 4" key="1">
    <citation type="submission" date="2024-10" db="EMBL/GenBank/DDBJ databases">
        <authorList>
            <person name="Lu C.-H."/>
        </authorList>
    </citation>
    <scope>NUCLEOTIDE SEQUENCE [LARGE SCALE GENOMIC DNA]</scope>
    <source>
        <strain evidence="3 4">22QBSP01-2</strain>
    </source>
</reference>
<dbReference type="Pfam" id="PF01636">
    <property type="entry name" value="APH"/>
    <property type="match status" value="1"/>
</dbReference>
<comment type="caution">
    <text evidence="3">The sequence shown here is derived from an EMBL/GenBank/DDBJ whole genome shotgun (WGS) entry which is preliminary data.</text>
</comment>
<dbReference type="PANTHER" id="PTHR21064">
    <property type="entry name" value="AMINOGLYCOSIDE PHOSPHOTRANSFERASE DOMAIN-CONTAINING PROTEIN-RELATED"/>
    <property type="match status" value="1"/>
</dbReference>
<accession>A0ABW8G1T5</accession>
<comment type="similarity">
    <text evidence="1">Belongs to the pseudomonas-type ThrB family.</text>
</comment>
<organism evidence="3 4">
    <name type="scientific">Pectobacterium parvum</name>
    <dbReference type="NCBI Taxonomy" id="2778550"/>
    <lineage>
        <taxon>Bacteria</taxon>
        <taxon>Pseudomonadati</taxon>
        <taxon>Pseudomonadota</taxon>
        <taxon>Gammaproteobacteria</taxon>
        <taxon>Enterobacterales</taxon>
        <taxon>Pectobacteriaceae</taxon>
        <taxon>Pectobacterium</taxon>
    </lineage>
</organism>
<dbReference type="Gene3D" id="3.30.200.20">
    <property type="entry name" value="Phosphorylase Kinase, domain 1"/>
    <property type="match status" value="1"/>
</dbReference>
<dbReference type="Gene3D" id="3.90.1200.10">
    <property type="match status" value="1"/>
</dbReference>
<feature type="domain" description="Aminoglycoside phosphotransferase" evidence="2">
    <location>
        <begin position="38"/>
        <end position="254"/>
    </location>
</feature>
<dbReference type="RefSeq" id="WP_039512878.1">
    <property type="nucleotide sequence ID" value="NZ_JBIXKD010000020.1"/>
</dbReference>
<evidence type="ECO:0000313" key="4">
    <source>
        <dbReference type="Proteomes" id="UP001617714"/>
    </source>
</evidence>
<dbReference type="Proteomes" id="UP001617714">
    <property type="component" value="Unassembled WGS sequence"/>
</dbReference>
<sequence length="331" mass="37882">MNDKDLETNVVTNLTLNSDEVRRIECLYDINVNNSTFLGMGSGNTNYCLETDIGRCVFSIIEEQNRDDVEIMAKTLVWLEEHNHKTSLLIRPKQQGSYSINLRGKYSLLRSYMPGAVCQDLSASMLRQLGAETAKLHSIPLPNFLSDSVFYEQQKFMDALDANIDRDYECWAKGRLRELAVGTFGDLPTSIIHSDLFYDNMLFDGDQLVGMIDFELTCIYHSVFDIGMAIVGTCSTDGKLSAEKAHHLIAGYQSTRTLKNSELDVLQRYTEYAAILTSLWRYWRYWRYRIYQPDDDRADKFREMVALANSIESTNFKTITDALPLTINSKP</sequence>
<keyword evidence="4" id="KW-1185">Reference proteome</keyword>
<dbReference type="InterPro" id="IPR050249">
    <property type="entry name" value="Pseudomonas-type_ThrB"/>
</dbReference>
<evidence type="ECO:0000313" key="3">
    <source>
        <dbReference type="EMBL" id="MFJ5322971.1"/>
    </source>
</evidence>
<evidence type="ECO:0000256" key="1">
    <source>
        <dbReference type="ARBA" id="ARBA00038240"/>
    </source>
</evidence>
<dbReference type="InterPro" id="IPR011009">
    <property type="entry name" value="Kinase-like_dom_sf"/>
</dbReference>
<protein>
    <submittedName>
        <fullName evidence="3">Phosphotransferase</fullName>
    </submittedName>
</protein>
<dbReference type="PANTHER" id="PTHR21064:SF6">
    <property type="entry name" value="AMINOGLYCOSIDE PHOSPHOTRANSFERASE DOMAIN-CONTAINING PROTEIN"/>
    <property type="match status" value="1"/>
</dbReference>
<dbReference type="InterPro" id="IPR002575">
    <property type="entry name" value="Aminoglycoside_PTrfase"/>
</dbReference>
<name>A0ABW8G1T5_9GAMM</name>
<dbReference type="SUPFAM" id="SSF56112">
    <property type="entry name" value="Protein kinase-like (PK-like)"/>
    <property type="match status" value="1"/>
</dbReference>